<sequence length="157" mass="16450">MRRRVRPLPAPSMGRRAQPSRPGPPARHPVCPVHTGRRAQPSRLHSPPPSPITPPLPSTIDNIEANPTVHSDVNCSSPTCLEPSTPPHRCALTPCPHAPPPSLLPATVVVAPRPPPGGTATSMSGCSPRSSQLIFRDVGRRRGAGLAASPPAYLIVG</sequence>
<evidence type="ECO:0000313" key="3">
    <source>
        <dbReference type="Proteomes" id="UP000015106"/>
    </source>
</evidence>
<dbReference type="EnsemblPlants" id="TuG1812G0300004761.01.T01">
    <property type="protein sequence ID" value="TuG1812G0300004761.01.T01"/>
    <property type="gene ID" value="TuG1812G0300004761.01"/>
</dbReference>
<reference evidence="2" key="3">
    <citation type="submission" date="2022-06" db="UniProtKB">
        <authorList>
            <consortium name="EnsemblPlants"/>
        </authorList>
    </citation>
    <scope>IDENTIFICATION</scope>
</reference>
<dbReference type="Gramene" id="TuG1812G0300004761.01.T01">
    <property type="protein sequence ID" value="TuG1812G0300004761.01.T01"/>
    <property type="gene ID" value="TuG1812G0300004761.01"/>
</dbReference>
<dbReference type="Gramene" id="TuG1812G0300004765.01.T01">
    <property type="protein sequence ID" value="TuG1812G0300004765.01.T01"/>
    <property type="gene ID" value="TuG1812G0300004765.01"/>
</dbReference>
<dbReference type="KEGG" id="tua:125549056"/>
<reference evidence="2" key="2">
    <citation type="submission" date="2018-03" db="EMBL/GenBank/DDBJ databases">
        <title>The Triticum urartu genome reveals the dynamic nature of wheat genome evolution.</title>
        <authorList>
            <person name="Ling H."/>
            <person name="Ma B."/>
            <person name="Shi X."/>
            <person name="Liu H."/>
            <person name="Dong L."/>
            <person name="Sun H."/>
            <person name="Cao Y."/>
            <person name="Gao Q."/>
            <person name="Zheng S."/>
            <person name="Li Y."/>
            <person name="Yu Y."/>
            <person name="Du H."/>
            <person name="Qi M."/>
            <person name="Li Y."/>
            <person name="Yu H."/>
            <person name="Cui Y."/>
            <person name="Wang N."/>
            <person name="Chen C."/>
            <person name="Wu H."/>
            <person name="Zhao Y."/>
            <person name="Zhang J."/>
            <person name="Li Y."/>
            <person name="Zhou W."/>
            <person name="Zhang B."/>
            <person name="Hu W."/>
            <person name="Eijk M."/>
            <person name="Tang J."/>
            <person name="Witsenboer H."/>
            <person name="Zhao S."/>
            <person name="Li Z."/>
            <person name="Zhang A."/>
            <person name="Wang D."/>
            <person name="Liang C."/>
        </authorList>
    </citation>
    <scope>NUCLEOTIDE SEQUENCE [LARGE SCALE GENOMIC DNA]</scope>
    <source>
        <strain evidence="2">cv. G1812</strain>
    </source>
</reference>
<name>A0A8R7PYP7_TRIUA</name>
<dbReference type="EnsemblPlants" id="TuG1812G0300004761.01.T02">
    <property type="protein sequence ID" value="TuG1812G0300004761.01.T02"/>
    <property type="gene ID" value="TuG1812G0300004761.01"/>
</dbReference>
<dbReference type="Gramene" id="TuG1812G0300004765.01.T02">
    <property type="protein sequence ID" value="TuG1812G0300004765.01.T02"/>
    <property type="gene ID" value="TuG1812G0300004765.01"/>
</dbReference>
<dbReference type="Gramene" id="TuG1812G0300004761.01.T02">
    <property type="protein sequence ID" value="TuG1812G0300004761.01.T02"/>
    <property type="gene ID" value="TuG1812G0300004761.01"/>
</dbReference>
<protein>
    <submittedName>
        <fullName evidence="2">Uncharacterized protein</fullName>
    </submittedName>
</protein>
<dbReference type="EnsemblPlants" id="TuG1812G0300004765.01.T01">
    <property type="protein sequence ID" value="TuG1812G0300004765.01.T01"/>
    <property type="gene ID" value="TuG1812G0300004765.01"/>
</dbReference>
<dbReference type="AlphaFoldDB" id="A0A8R7PYP7"/>
<evidence type="ECO:0000313" key="2">
    <source>
        <dbReference type="EnsemblPlants" id="TuG1812G0300004761.01.T02"/>
    </source>
</evidence>
<evidence type="ECO:0000256" key="1">
    <source>
        <dbReference type="SAM" id="MobiDB-lite"/>
    </source>
</evidence>
<reference evidence="3" key="1">
    <citation type="journal article" date="2013" name="Nature">
        <title>Draft genome of the wheat A-genome progenitor Triticum urartu.</title>
        <authorList>
            <person name="Ling H.Q."/>
            <person name="Zhao S."/>
            <person name="Liu D."/>
            <person name="Wang J."/>
            <person name="Sun H."/>
            <person name="Zhang C."/>
            <person name="Fan H."/>
            <person name="Li D."/>
            <person name="Dong L."/>
            <person name="Tao Y."/>
            <person name="Gao C."/>
            <person name="Wu H."/>
            <person name="Li Y."/>
            <person name="Cui Y."/>
            <person name="Guo X."/>
            <person name="Zheng S."/>
            <person name="Wang B."/>
            <person name="Yu K."/>
            <person name="Liang Q."/>
            <person name="Yang W."/>
            <person name="Lou X."/>
            <person name="Chen J."/>
            <person name="Feng M."/>
            <person name="Jian J."/>
            <person name="Zhang X."/>
            <person name="Luo G."/>
            <person name="Jiang Y."/>
            <person name="Liu J."/>
            <person name="Wang Z."/>
            <person name="Sha Y."/>
            <person name="Zhang B."/>
            <person name="Wu H."/>
            <person name="Tang D."/>
            <person name="Shen Q."/>
            <person name="Xue P."/>
            <person name="Zou S."/>
            <person name="Wang X."/>
            <person name="Liu X."/>
            <person name="Wang F."/>
            <person name="Yang Y."/>
            <person name="An X."/>
            <person name="Dong Z."/>
            <person name="Zhang K."/>
            <person name="Zhang X."/>
            <person name="Luo M.C."/>
            <person name="Dvorak J."/>
            <person name="Tong Y."/>
            <person name="Wang J."/>
            <person name="Yang H."/>
            <person name="Li Z."/>
            <person name="Wang D."/>
            <person name="Zhang A."/>
            <person name="Wang J."/>
        </authorList>
    </citation>
    <scope>NUCLEOTIDE SEQUENCE</scope>
    <source>
        <strain evidence="3">cv. G1812</strain>
    </source>
</reference>
<keyword evidence="3" id="KW-1185">Reference proteome</keyword>
<feature type="compositionally biased region" description="Pro residues" evidence="1">
    <location>
        <begin position="46"/>
        <end position="57"/>
    </location>
</feature>
<feature type="region of interest" description="Disordered" evidence="1">
    <location>
        <begin position="1"/>
        <end position="67"/>
    </location>
</feature>
<dbReference type="Proteomes" id="UP000015106">
    <property type="component" value="Chromosome 3"/>
</dbReference>
<dbReference type="KEGG" id="tua:125549055"/>
<accession>A0A8R7PYP7</accession>
<dbReference type="GeneID" id="125549056"/>
<dbReference type="EnsemblPlants" id="TuG1812G0300004765.01.T02">
    <property type="protein sequence ID" value="TuG1812G0300004765.01.T02"/>
    <property type="gene ID" value="TuG1812G0300004765.01"/>
</dbReference>
<dbReference type="RefSeq" id="XP_048568508.1">
    <property type="nucleotide sequence ID" value="XM_048712551.1"/>
</dbReference>
<proteinExistence type="predicted"/>
<gene>
    <name evidence="2" type="primary">LOC125549056</name>
</gene>
<organism evidence="2 3">
    <name type="scientific">Triticum urartu</name>
    <name type="common">Red wild einkorn</name>
    <name type="synonym">Crithodium urartu</name>
    <dbReference type="NCBI Taxonomy" id="4572"/>
    <lineage>
        <taxon>Eukaryota</taxon>
        <taxon>Viridiplantae</taxon>
        <taxon>Streptophyta</taxon>
        <taxon>Embryophyta</taxon>
        <taxon>Tracheophyta</taxon>
        <taxon>Spermatophyta</taxon>
        <taxon>Magnoliopsida</taxon>
        <taxon>Liliopsida</taxon>
        <taxon>Poales</taxon>
        <taxon>Poaceae</taxon>
        <taxon>BOP clade</taxon>
        <taxon>Pooideae</taxon>
        <taxon>Triticodae</taxon>
        <taxon>Triticeae</taxon>
        <taxon>Triticinae</taxon>
        <taxon>Triticum</taxon>
    </lineage>
</organism>